<organism evidence="1 2">
    <name type="scientific">Candidatus Nitrosomaritimum aestuariumsis</name>
    <dbReference type="NCBI Taxonomy" id="3342354"/>
    <lineage>
        <taxon>Archaea</taxon>
        <taxon>Nitrososphaerota</taxon>
        <taxon>Nitrososphaeria</taxon>
        <taxon>Nitrosopumilales</taxon>
        <taxon>Nitrosopumilaceae</taxon>
        <taxon>Candidatus Nitrosomaritimum</taxon>
    </lineage>
</organism>
<dbReference type="EMBL" id="JACENC010000102">
    <property type="protein sequence ID" value="MBA4453798.1"/>
    <property type="molecule type" value="Genomic_DNA"/>
</dbReference>
<gene>
    <name evidence="1" type="ORF">H2B05_02480</name>
</gene>
<dbReference type="Proteomes" id="UP000526786">
    <property type="component" value="Unassembled WGS sequence"/>
</dbReference>
<feature type="non-terminal residue" evidence="1">
    <location>
        <position position="762"/>
    </location>
</feature>
<feature type="non-terminal residue" evidence="1">
    <location>
        <position position="1"/>
    </location>
</feature>
<accession>A0AC60W2F8</accession>
<comment type="caution">
    <text evidence="1">The sequence shown here is derived from an EMBL/GenBank/DDBJ whole genome shotgun (WGS) entry which is preliminary data.</text>
</comment>
<sequence length="762" mass="85365">FEKAAEAKSTLVDSSGIIEPKIAFDLADRVAKMHEIDISEHLRELLKINGKELSALILSKEIALGKYSLEEASLEEKLDLAVRVGLAIVTEGVTIAPLQGISEVKIKKNKDGSDYLSVSIAGPMRSAGGTESAVTMLIADHVRKAVGLSKYQADSFDDETGRFVEELRIYEREAGNFQFHILDEDIIHVISNLPVELDGVDTDPYEVVNHKGMTRIKTDRVRGGALRVLNDGLIGRAKKLLKRIQLYNLDGWEWLADLKGAVQTGDDQEDAATKRMREVITGRSVLSMPNKLGGFRLRYGRACNTGFAAVGIHPIIAEILDHTIAVGTQIKIDIPGKGATVAFVDSIEPPTVRLKNGSVIKIRDVKHGIEIKKEIEKILHLGDILISFGDFLENNAQLVPSGYVEEFWIEELREKLAKYEPNDQYLSQFLERIPSLDEALKISLDFQIPLHPSYLYFWDQITTSELSEILQPTKLNENSIEYPKNVKKILEKLGVPHLQNNSIILEENEAKIFFNLLFRNPPKIDDKSVPKIISESSGISVKNKSSTSIGVRIGRPEKAAARQMKPPTHVLFPISDKGGPTRDLLKASRHANFFTNIFNRQCQHCNEPSIGIKCSKCGEKTSIKYQCSNCREILESPFCEKCKRKASTHSYQPFPLKERLLNAQEKMGLRAQEPFKGVKELISQDRIPEPLEKGLVRQNFGLTTFKDGTVRFDATNSPITQFKPSWIGTPIEKLKELGYTHDIDGKPIVDENQIIEIRMQDV</sequence>
<name>A0AC60W2F8_9ARCH</name>
<proteinExistence type="predicted"/>
<evidence type="ECO:0000313" key="1">
    <source>
        <dbReference type="EMBL" id="MBA4453798.1"/>
    </source>
</evidence>
<reference evidence="1 2" key="1">
    <citation type="journal article" date="2020" name="Appl. Environ. Microbiol.">
        <title>Genomic Characteristics of a Novel Species of Ammonia-Oxidizing Archaea from the Jiulong River Estuary.</title>
        <authorList>
            <person name="Zou D."/>
            <person name="Wan R."/>
            <person name="Han L."/>
            <person name="Xu M.N."/>
            <person name="Liu Y."/>
            <person name="Liu H."/>
            <person name="Kao S.J."/>
            <person name="Li M."/>
        </authorList>
    </citation>
    <scope>NUCLEOTIDE SEQUENCE [LARGE SCALE GENOMIC DNA]</scope>
    <source>
        <strain evidence="1">W2bin3</strain>
    </source>
</reference>
<protein>
    <submittedName>
        <fullName evidence="1">DNA polymerase II large subunit</fullName>
    </submittedName>
</protein>
<evidence type="ECO:0000313" key="2">
    <source>
        <dbReference type="Proteomes" id="UP000526786"/>
    </source>
</evidence>